<dbReference type="RefSeq" id="XP_024663845.1">
    <property type="nucleotide sequence ID" value="XM_024808077.1"/>
</dbReference>
<evidence type="ECO:0000256" key="7">
    <source>
        <dbReference type="ARBA" id="ARBA00023054"/>
    </source>
</evidence>
<dbReference type="STRING" id="45607.A0A2T0FG13"/>
<evidence type="ECO:0000256" key="9">
    <source>
        <dbReference type="ARBA" id="ARBA00023242"/>
    </source>
</evidence>
<dbReference type="OrthoDB" id="21123at2759"/>
<comment type="catalytic activity">
    <reaction evidence="13">
        <text>a 5'-end (N(2),N(7)-dimethyl 5'-triphosphoguanosine)-ribonucleoside in snRNA + S-adenosyl-L-methionine = a 5'-end (N(2),N(2),N(7)-trimethyl 5'-triphosphoguanosine)-ribonucleoside in snRNA + S-adenosyl-L-homocysteine + H(+)</text>
        <dbReference type="Rhea" id="RHEA:78479"/>
        <dbReference type="Rhea" id="RHEA-COMP:19087"/>
        <dbReference type="Rhea" id="RHEA-COMP:19089"/>
        <dbReference type="ChEBI" id="CHEBI:15378"/>
        <dbReference type="ChEBI" id="CHEBI:57856"/>
        <dbReference type="ChEBI" id="CHEBI:59789"/>
        <dbReference type="ChEBI" id="CHEBI:167623"/>
        <dbReference type="ChEBI" id="CHEBI:172880"/>
    </reaction>
    <physiologicalReaction direction="left-to-right" evidence="13">
        <dbReference type="Rhea" id="RHEA:78480"/>
    </physiologicalReaction>
</comment>
<evidence type="ECO:0000256" key="3">
    <source>
        <dbReference type="ARBA" id="ARBA00018517"/>
    </source>
</evidence>
<comment type="catalytic activity">
    <reaction evidence="11">
        <text>a 5'-end (N(2),N(7)-dimethyl 5'-triphosphoguanosine)-ribonucleoside in snoRNA + S-adenosyl-L-methionine = a 5'-end (N(2),N(2),N(7)-trimethyl 5'-triphosphoguanosine)-ribonucleoside in snoRNA + S-adenosyl-L-homocysteine + H(+)</text>
        <dbReference type="Rhea" id="RHEA:78507"/>
        <dbReference type="Rhea" id="RHEA-COMP:19088"/>
        <dbReference type="Rhea" id="RHEA-COMP:19090"/>
        <dbReference type="ChEBI" id="CHEBI:15378"/>
        <dbReference type="ChEBI" id="CHEBI:57856"/>
        <dbReference type="ChEBI" id="CHEBI:59789"/>
        <dbReference type="ChEBI" id="CHEBI:167623"/>
        <dbReference type="ChEBI" id="CHEBI:172880"/>
    </reaction>
    <physiologicalReaction direction="left-to-right" evidence="11">
        <dbReference type="Rhea" id="RHEA:78508"/>
    </physiologicalReaction>
</comment>
<proteinExistence type="inferred from homology"/>
<evidence type="ECO:0000313" key="18">
    <source>
        <dbReference type="EMBL" id="PRT53899.1"/>
    </source>
</evidence>
<dbReference type="PANTHER" id="PTHR14741:SF32">
    <property type="entry name" value="TRIMETHYLGUANOSINE SYNTHASE"/>
    <property type="match status" value="1"/>
</dbReference>
<dbReference type="SMART" id="SM01083">
    <property type="entry name" value="Cir_N"/>
    <property type="match status" value="1"/>
</dbReference>
<gene>
    <name evidence="18" type="ORF">B9G98_01519</name>
</gene>
<dbReference type="GeneID" id="36515268"/>
<comment type="catalytic activity">
    <reaction evidence="12">
        <text>a 5'-end (N(7)-methyl 5'-triphosphoguanosine)-ribonucleoside in snoRNA + S-adenosyl-L-methionine = a 5'-end (N(2),N(7)-dimethyl 5'-triphosphoguanosine)-ribonucleoside in snoRNA + S-adenosyl-L-homocysteine + H(+)</text>
        <dbReference type="Rhea" id="RHEA:78475"/>
        <dbReference type="Rhea" id="RHEA-COMP:19086"/>
        <dbReference type="Rhea" id="RHEA-COMP:19088"/>
        <dbReference type="ChEBI" id="CHEBI:15378"/>
        <dbReference type="ChEBI" id="CHEBI:57856"/>
        <dbReference type="ChEBI" id="CHEBI:59789"/>
        <dbReference type="ChEBI" id="CHEBI:156461"/>
        <dbReference type="ChEBI" id="CHEBI:172880"/>
    </reaction>
    <physiologicalReaction direction="left-to-right" evidence="12">
        <dbReference type="Rhea" id="RHEA:78476"/>
    </physiologicalReaction>
</comment>
<dbReference type="InterPro" id="IPR019339">
    <property type="entry name" value="CIR_N_dom"/>
</dbReference>
<dbReference type="Proteomes" id="UP000238350">
    <property type="component" value="Unassembled WGS sequence"/>
</dbReference>
<feature type="region of interest" description="Disordered" evidence="16">
    <location>
        <begin position="1"/>
        <end position="43"/>
    </location>
</feature>
<protein>
    <recommendedName>
        <fullName evidence="4">Pre-mRNA-splicing factor CWC25</fullName>
    </recommendedName>
    <alternativeName>
        <fullName evidence="15">Cap-specific guanine-N(2) methyltransferase</fullName>
    </alternativeName>
    <alternativeName>
        <fullName evidence="3">Trimethylguanosine synthase</fullName>
    </alternativeName>
</protein>
<evidence type="ECO:0000256" key="11">
    <source>
        <dbReference type="ARBA" id="ARBA00047418"/>
    </source>
</evidence>
<dbReference type="GO" id="GO:0006397">
    <property type="term" value="P:mRNA processing"/>
    <property type="evidence" value="ECO:0007669"/>
    <property type="project" value="UniProtKB-KW"/>
</dbReference>
<evidence type="ECO:0000256" key="16">
    <source>
        <dbReference type="SAM" id="MobiDB-lite"/>
    </source>
</evidence>
<evidence type="ECO:0000256" key="8">
    <source>
        <dbReference type="ARBA" id="ARBA00023187"/>
    </source>
</evidence>
<evidence type="ECO:0000313" key="19">
    <source>
        <dbReference type="Proteomes" id="UP000238350"/>
    </source>
</evidence>
<keyword evidence="9" id="KW-0539">Nucleus</keyword>
<dbReference type="GO" id="GO:0008380">
    <property type="term" value="P:RNA splicing"/>
    <property type="evidence" value="ECO:0007669"/>
    <property type="project" value="UniProtKB-KW"/>
</dbReference>
<evidence type="ECO:0000256" key="14">
    <source>
        <dbReference type="ARBA" id="ARBA00049075"/>
    </source>
</evidence>
<dbReference type="CDD" id="cd02440">
    <property type="entry name" value="AdoMet_MTases"/>
    <property type="match status" value="1"/>
</dbReference>
<dbReference type="Gene3D" id="3.40.50.150">
    <property type="entry name" value="Vaccinia Virus protein VP39"/>
    <property type="match status" value="1"/>
</dbReference>
<dbReference type="InterPro" id="IPR019012">
    <property type="entry name" value="RNA_cap_Gua-N2-MeTrfase"/>
</dbReference>
<evidence type="ECO:0000256" key="2">
    <source>
        <dbReference type="ARBA" id="ARBA00006695"/>
    </source>
</evidence>
<keyword evidence="5" id="KW-0507">mRNA processing</keyword>
<evidence type="ECO:0000256" key="13">
    <source>
        <dbReference type="ARBA" id="ARBA00048763"/>
    </source>
</evidence>
<dbReference type="Pfam" id="PF10197">
    <property type="entry name" value="Cir_N"/>
    <property type="match status" value="1"/>
</dbReference>
<keyword evidence="6" id="KW-0747">Spliceosome</keyword>
<keyword evidence="19" id="KW-1185">Reference proteome</keyword>
<dbReference type="AlphaFoldDB" id="A0A2T0FG13"/>
<evidence type="ECO:0000256" key="15">
    <source>
        <dbReference type="ARBA" id="ARBA00049790"/>
    </source>
</evidence>
<evidence type="ECO:0000256" key="12">
    <source>
        <dbReference type="ARBA" id="ARBA00048740"/>
    </source>
</evidence>
<evidence type="ECO:0000256" key="10">
    <source>
        <dbReference type="ARBA" id="ARBA00025783"/>
    </source>
</evidence>
<dbReference type="Pfam" id="PF09445">
    <property type="entry name" value="Methyltransf_15"/>
    <property type="match status" value="1"/>
</dbReference>
<comment type="catalytic activity">
    <reaction evidence="14">
        <text>a 5'-end (N(7)-methyl 5'-triphosphoguanosine)-ribonucleoside in snRNA + S-adenosyl-L-methionine = a 5'-end (N(2),N(7)-dimethyl 5'-triphosphoguanosine)-ribonucleoside in snRNA + S-adenosyl-L-homocysteine + H(+)</text>
        <dbReference type="Rhea" id="RHEA:78471"/>
        <dbReference type="Rhea" id="RHEA-COMP:19085"/>
        <dbReference type="Rhea" id="RHEA-COMP:19087"/>
        <dbReference type="ChEBI" id="CHEBI:15378"/>
        <dbReference type="ChEBI" id="CHEBI:57856"/>
        <dbReference type="ChEBI" id="CHEBI:59789"/>
        <dbReference type="ChEBI" id="CHEBI:156461"/>
        <dbReference type="ChEBI" id="CHEBI:172880"/>
    </reaction>
    <physiologicalReaction direction="left-to-right" evidence="14">
        <dbReference type="Rhea" id="RHEA:78472"/>
    </physiologicalReaction>
</comment>
<comment type="similarity">
    <text evidence="2">Belongs to the CWC25 family.</text>
</comment>
<keyword evidence="8" id="KW-0508">mRNA splicing</keyword>
<evidence type="ECO:0000256" key="5">
    <source>
        <dbReference type="ARBA" id="ARBA00022664"/>
    </source>
</evidence>
<dbReference type="SUPFAM" id="SSF53335">
    <property type="entry name" value="S-adenosyl-L-methionine-dependent methyltransferases"/>
    <property type="match status" value="1"/>
</dbReference>
<evidence type="ECO:0000256" key="1">
    <source>
        <dbReference type="ARBA" id="ARBA00004123"/>
    </source>
</evidence>
<organism evidence="18 19">
    <name type="scientific">Wickerhamiella sorbophila</name>
    <dbReference type="NCBI Taxonomy" id="45607"/>
    <lineage>
        <taxon>Eukaryota</taxon>
        <taxon>Fungi</taxon>
        <taxon>Dikarya</taxon>
        <taxon>Ascomycota</taxon>
        <taxon>Saccharomycotina</taxon>
        <taxon>Dipodascomycetes</taxon>
        <taxon>Dipodascales</taxon>
        <taxon>Trichomonascaceae</taxon>
        <taxon>Wickerhamiella</taxon>
    </lineage>
</organism>
<keyword evidence="7" id="KW-0175">Coiled coil</keyword>
<accession>A0A2T0FG13</accession>
<dbReference type="InterPro" id="IPR022209">
    <property type="entry name" value="CWC25"/>
</dbReference>
<reference evidence="18 19" key="1">
    <citation type="submission" date="2017-04" db="EMBL/GenBank/DDBJ databases">
        <title>Genome sequencing of [Candida] sorbophila.</title>
        <authorList>
            <person name="Ahn J.O."/>
        </authorList>
    </citation>
    <scope>NUCLEOTIDE SEQUENCE [LARGE SCALE GENOMIC DNA]</scope>
    <source>
        <strain evidence="18 19">DS02</strain>
    </source>
</reference>
<name>A0A2T0FG13_9ASCO</name>
<dbReference type="Pfam" id="PF12542">
    <property type="entry name" value="CWC25"/>
    <property type="match status" value="1"/>
</dbReference>
<dbReference type="GO" id="GO:0005681">
    <property type="term" value="C:spliceosomal complex"/>
    <property type="evidence" value="ECO:0007669"/>
    <property type="project" value="UniProtKB-KW"/>
</dbReference>
<evidence type="ECO:0000256" key="4">
    <source>
        <dbReference type="ARBA" id="ARBA00020646"/>
    </source>
</evidence>
<comment type="similarity">
    <text evidence="10">Belongs to the methyltransferase superfamily. Trimethylguanosine synthase family.</text>
</comment>
<dbReference type="EMBL" id="NDIQ01000001">
    <property type="protein sequence ID" value="PRT53899.1"/>
    <property type="molecule type" value="Genomic_DNA"/>
</dbReference>
<dbReference type="GO" id="GO:0071164">
    <property type="term" value="F:RNA cap trimethylguanosine synthase activity"/>
    <property type="evidence" value="ECO:0007669"/>
    <property type="project" value="TreeGrafter"/>
</dbReference>
<feature type="compositionally biased region" description="Basic and acidic residues" evidence="16">
    <location>
        <begin position="24"/>
        <end position="43"/>
    </location>
</feature>
<comment type="subcellular location">
    <subcellularLocation>
        <location evidence="1">Nucleus</location>
    </subcellularLocation>
</comment>
<evidence type="ECO:0000259" key="17">
    <source>
        <dbReference type="SMART" id="SM01083"/>
    </source>
</evidence>
<dbReference type="InterPro" id="IPR029063">
    <property type="entry name" value="SAM-dependent_MTases_sf"/>
</dbReference>
<feature type="domain" description="CBF1-interacting co-repressor CIR N-terminal" evidence="17">
    <location>
        <begin position="11"/>
        <end position="47"/>
    </location>
</feature>
<evidence type="ECO:0000256" key="6">
    <source>
        <dbReference type="ARBA" id="ARBA00022728"/>
    </source>
</evidence>
<comment type="caution">
    <text evidence="18">The sequence shown here is derived from an EMBL/GenBank/DDBJ whole genome shotgun (WGS) entry which is preliminary data.</text>
</comment>
<sequence length="359" mass="40178">MPPGDLNLKKSWHPGLAKNQAKVKQREEEALKERQKAAERQKEIASEQYEADLLKLQGKQASKLGWMYRDGAEQKKGGLSDATKEDYLLGKKRVDEQFFEQFKKTKQRESMSRQELQKTKLDPMAAIIARKKRRDAKKTGYPQNPHRAPIVLAMESGRNSVKVVGTTSDHGKFALLAQQIEGDAGGYVTPEAVALKIADRIIHFFPEIETAIDLCSGAGGNSIAFARCGFQTIAVDVDPAVHIDAQHNSHVYGVYNIEYVQGSATKVPLSELADPATTIVFSSPEWGGPIYKNQETFDVEVCRPRVSEIIEHAHSQGFNRIVLFLPRTSNLNQLADMGAKYIDYMFQGTWCTAMCAWWC</sequence>
<dbReference type="PANTHER" id="PTHR14741">
    <property type="entry name" value="S-ADENOSYLMETHIONINE-DEPENDENT METHYLTRANSFERASE RELATED"/>
    <property type="match status" value="1"/>
</dbReference>